<accession>A0ACC1LRG6</accession>
<keyword evidence="1" id="KW-0560">Oxidoreductase</keyword>
<dbReference type="EC" id="1.4.4.2" evidence="1"/>
<evidence type="ECO:0000313" key="1">
    <source>
        <dbReference type="EMBL" id="KAJ2813765.1"/>
    </source>
</evidence>
<sequence>MHAMNSLAEQVAGTLNEAVDRHSLGLNTTIYADDVVLQSINASVPGGILGLISSKDGRTRARCIKKLDSPTSGLPDGTHALFLLGSASWPVTAWPSISQILQRSAFTKCTLCVATSEQLWHDVEAAFPGHSMSLTSAGVSMALLDFMRRGQHAESEFLEPSAVQVHALPLLSVAALHGDCFVLPDLHDVAPTICGDTDATRLHAAGHGSARDTKSLDRASLGIASLLRGLGLEGSFYSAGDMSKRISRRCAGLAQRSKGHGERATVVIVDRTLDLVAPMHHGGHLLDQLFRALPETTNPPTAALNRQSLLSVLREDESSAMSLWETCFEQDRSVALQIIRRVLVGHLAEADLSGRARGTLPSTTGKVTPEQLQSLLDIYQDLEADPVEGILDIARAVADSVSIGEREHWSEIEGAEKTLKLVIGGIKDSLLEMTDTMRRSETAEGLEEEEMSAAWDQVLAGIPPLSLGMLESCVGRKENEPLESVVPQWLWQHTPAPGMILMAASLLAPTRVGLPTGQRVQAERRLADDYVAVYQAVAHDRANGLDAKAARRAAERWAARVIEYTERVAVSEGQRSRMVQWRELVGLSRGMDGVYLPLVARVAEDVLRGGKCADLEHAEQGTVVAAANLLKGLGRRFLSQKPAGGTGDGVSRADQPRGSGEEAARSAVVVFFVVGGMTFEEARLIAAAARRHGGARRVLIGSTGVCTAADVGQLAGLASTVSRAQAFAKLGLLRSSGSSVVRGALLHTLKPQQANAATAPAENGSATTESSDVAAQAYAPLDTFLRRHNGPRDSDVGAMLQALGFASLDEMVAATVPSSIRLTSPLEIDGEYAEKELLAKLKAIAQKNQVYRSFIGTGYTDVVVPPVILRNILENPGWYTQYTPYQPEISQGRLESLLNFQTVVTDLTGLPAANASLLDEGSAAGEALVVCLNSARKKTRNAFFADRNCHPQTLAVLQTRAEGFGAEIVVGDYKTFDFASLGDRLAGALVSYPDTYGNVNDFRALADTVHGHGGQLVVAADLMSLAVLQPPGEFGADIAIGNTQRFGVPLGYGGPHAAFFATTAANQRRVPGRIIGVSRDAAGNRAYRLALQTREQHIRREKASSNICTAQALLANMAAMYAVYHGPAGIRDIANRIHRFTQVLATSVVRAGLVVENESYFDTLRIRVPDAAAVHARANERRINLRRIDAHTVGVTLDEAVTREELALLVEVFGGDVAALDSLATAAAPSVSASAAVPAGLARQSAILTHSVFSRYHSETEMLRYITQLQNKDLSLANAMIPLGSCTMKLNATTELIPITWPEFGSIHPFAPREQTLGYAHMIDDLERDLAAITGMDATTVQPNSGAQGEYAGLRAIRAYQASQGESSRDICLVPESAHGTNPASAVMAGLSVVIVKCDAKGNLDLADLEAKAAKHAARLSAVMITYPSTFGVFEDGVLRAIDIVHHHGGQVYMDGANMNAQVGLTSPGHMGADVCHLNNHKTLAIPHGGGGPGVGPICVKAHLAPFLPGHPELTKADGSPQSTVGPVSAAPYGSAGVLPVTWSYIKLLGGRGMTQVSKTAILNANYMANRLRDHYSVLFTNEHGMCAHEFILDTRVFAKSTGVQAIDIAKRLQDYGFHPPTMSWPVPNTIMIEPTESESKEELDKFCDAMIAIREEIREIEEGKQSREDNILVNAPHTIAKVSAEEWTHAYSRQRAAYPLPYLRERKFWPSVARVDDAYGDLNLICSCPPLDNYQ</sequence>
<gene>
    <name evidence="1" type="primary">GCV2</name>
    <name evidence="1" type="ORF">H4S07_000432</name>
</gene>
<comment type="caution">
    <text evidence="1">The sequence shown here is derived from an EMBL/GenBank/DDBJ whole genome shotgun (WGS) entry which is preliminary data.</text>
</comment>
<protein>
    <submittedName>
        <fullName evidence="1">Glycine decarboxylase subunit P</fullName>
        <ecNumber evidence="1">1.4.4.2</ecNumber>
    </submittedName>
</protein>
<evidence type="ECO:0000313" key="2">
    <source>
        <dbReference type="Proteomes" id="UP001140096"/>
    </source>
</evidence>
<name>A0ACC1LRG6_9FUNG</name>
<organism evidence="1 2">
    <name type="scientific">Coemansia furcata</name>
    <dbReference type="NCBI Taxonomy" id="417177"/>
    <lineage>
        <taxon>Eukaryota</taxon>
        <taxon>Fungi</taxon>
        <taxon>Fungi incertae sedis</taxon>
        <taxon>Zoopagomycota</taxon>
        <taxon>Kickxellomycotina</taxon>
        <taxon>Kickxellomycetes</taxon>
        <taxon>Kickxellales</taxon>
        <taxon>Kickxellaceae</taxon>
        <taxon>Coemansia</taxon>
    </lineage>
</organism>
<proteinExistence type="predicted"/>
<keyword evidence="2" id="KW-1185">Reference proteome</keyword>
<dbReference type="Proteomes" id="UP001140096">
    <property type="component" value="Unassembled WGS sequence"/>
</dbReference>
<reference evidence="1" key="1">
    <citation type="submission" date="2022-07" db="EMBL/GenBank/DDBJ databases">
        <title>Phylogenomic reconstructions and comparative analyses of Kickxellomycotina fungi.</title>
        <authorList>
            <person name="Reynolds N.K."/>
            <person name="Stajich J.E."/>
            <person name="Barry K."/>
            <person name="Grigoriev I.V."/>
            <person name="Crous P."/>
            <person name="Smith M.E."/>
        </authorList>
    </citation>
    <scope>NUCLEOTIDE SEQUENCE</scope>
    <source>
        <strain evidence="1">CBS 102833</strain>
    </source>
</reference>
<dbReference type="EMBL" id="JANBUP010000023">
    <property type="protein sequence ID" value="KAJ2813765.1"/>
    <property type="molecule type" value="Genomic_DNA"/>
</dbReference>